<feature type="domain" description="D-isomer specific 2-hydroxyacid dehydrogenase NAD-binding" evidence="6">
    <location>
        <begin position="236"/>
        <end position="409"/>
    </location>
</feature>
<evidence type="ECO:0000256" key="2">
    <source>
        <dbReference type="ARBA" id="ARBA00023002"/>
    </source>
</evidence>
<dbReference type="InterPro" id="IPR050223">
    <property type="entry name" value="D-isomer_2-hydroxyacid_DH"/>
</dbReference>
<dbReference type="Pfam" id="PF00389">
    <property type="entry name" value="2-Hacid_dh"/>
    <property type="match status" value="2"/>
</dbReference>
<organism evidence="7 8">
    <name type="scientific">Cynara cardunculus var. scolymus</name>
    <name type="common">Globe artichoke</name>
    <name type="synonym">Cynara scolymus</name>
    <dbReference type="NCBI Taxonomy" id="59895"/>
    <lineage>
        <taxon>Eukaryota</taxon>
        <taxon>Viridiplantae</taxon>
        <taxon>Streptophyta</taxon>
        <taxon>Embryophyta</taxon>
        <taxon>Tracheophyta</taxon>
        <taxon>Spermatophyta</taxon>
        <taxon>Magnoliopsida</taxon>
        <taxon>eudicotyledons</taxon>
        <taxon>Gunneridae</taxon>
        <taxon>Pentapetalae</taxon>
        <taxon>asterids</taxon>
        <taxon>campanulids</taxon>
        <taxon>Asterales</taxon>
        <taxon>Asteraceae</taxon>
        <taxon>Carduoideae</taxon>
        <taxon>Cardueae</taxon>
        <taxon>Carduinae</taxon>
        <taxon>Cynara</taxon>
    </lineage>
</organism>
<accession>A0A103XRB4</accession>
<dbReference type="PANTHER" id="PTHR10996">
    <property type="entry name" value="2-HYDROXYACID DEHYDROGENASE-RELATED"/>
    <property type="match status" value="1"/>
</dbReference>
<protein>
    <recommendedName>
        <fullName evidence="9">D-isomer specific 2-hydroxyacid dehydrogenase, catalytic domain-containing protein</fullName>
    </recommendedName>
</protein>
<evidence type="ECO:0000256" key="4">
    <source>
        <dbReference type="RuleBase" id="RU003719"/>
    </source>
</evidence>
<sequence length="444" mass="48104">MADSQPLQSTLVTDNHLPLSIIHHNHIFTLSFYPWIKEIGNSFDPSDPLYLIHRPSARVVIVVGHSPLKSEHLDLYPSVEVVVGTSAGVDHIDLAECRRRNIHVTGAGDAFSEDVADYAVALLLDVLRHVSAADRYVRSGLWPVVGDYPLGNKEIINPLDPSDPSFLIHGPSARAVIVLGPSPLKSEHLDQYPSVEIVVGTSAGVDHIDLAECRRRNIHVTGAGDAFSEDVADYAIALLLDVLRRVSAADRYVRSGLWPVIGDYPLGNKLGGKRVGIVGFGSIGTMVGKRLEPFGCSIAYTSRNKKSQIPYPFYSTVLELATASDALILCCSLSDKTHHIVNREVLMALGKRGILVNIGRGAIVDEKELVKVLGGGELGGAGLDVYENEPEIPKELFTMDNVVLSPHRAVLTPESFGALKDVVIGNLKAFFSNKPLLSQVNLND</sequence>
<evidence type="ECO:0000313" key="7">
    <source>
        <dbReference type="EMBL" id="KVH95447.1"/>
    </source>
</evidence>
<dbReference type="CDD" id="cd12156">
    <property type="entry name" value="HPPR"/>
    <property type="match status" value="1"/>
</dbReference>
<dbReference type="AlphaFoldDB" id="A0A103XRB4"/>
<dbReference type="InterPro" id="IPR006140">
    <property type="entry name" value="D-isomer_DH_NAD-bd"/>
</dbReference>
<gene>
    <name evidence="7" type="ORF">Ccrd_002487</name>
</gene>
<dbReference type="Gramene" id="KVH95447">
    <property type="protein sequence ID" value="KVH95447"/>
    <property type="gene ID" value="Ccrd_002487"/>
</dbReference>
<dbReference type="SUPFAM" id="SSF51735">
    <property type="entry name" value="NAD(P)-binding Rossmann-fold domains"/>
    <property type="match status" value="1"/>
</dbReference>
<evidence type="ECO:0000259" key="6">
    <source>
        <dbReference type="Pfam" id="PF02826"/>
    </source>
</evidence>
<evidence type="ECO:0000313" key="8">
    <source>
        <dbReference type="Proteomes" id="UP000243975"/>
    </source>
</evidence>
<comment type="caution">
    <text evidence="7">The sequence shown here is derived from an EMBL/GenBank/DDBJ whole genome shotgun (WGS) entry which is preliminary data.</text>
</comment>
<comment type="similarity">
    <text evidence="4">Belongs to the D-isomer specific 2-hydroxyacid dehydrogenase family.</text>
</comment>
<dbReference type="Gene3D" id="3.40.50.720">
    <property type="entry name" value="NAD(P)-binding Rossmann-like Domain"/>
    <property type="match status" value="3"/>
</dbReference>
<dbReference type="GO" id="GO:0051287">
    <property type="term" value="F:NAD binding"/>
    <property type="evidence" value="ECO:0007669"/>
    <property type="project" value="InterPro"/>
</dbReference>
<dbReference type="GO" id="GO:0005829">
    <property type="term" value="C:cytosol"/>
    <property type="evidence" value="ECO:0007669"/>
    <property type="project" value="TreeGrafter"/>
</dbReference>
<evidence type="ECO:0000256" key="1">
    <source>
        <dbReference type="ARBA" id="ARBA00022857"/>
    </source>
</evidence>
<proteinExistence type="inferred from homology"/>
<evidence type="ECO:0008006" key="9">
    <source>
        <dbReference type="Google" id="ProtNLM"/>
    </source>
</evidence>
<keyword evidence="1" id="KW-0521">NADP</keyword>
<dbReference type="STRING" id="59895.A0A103XRB4"/>
<keyword evidence="8" id="KW-1185">Reference proteome</keyword>
<dbReference type="InterPro" id="IPR006139">
    <property type="entry name" value="D-isomer_2_OHA_DH_cat_dom"/>
</dbReference>
<reference evidence="7 8" key="1">
    <citation type="journal article" date="2016" name="Sci. Rep.">
        <title>The genome sequence of the outbreeding globe artichoke constructed de novo incorporating a phase-aware low-pass sequencing strategy of F1 progeny.</title>
        <authorList>
            <person name="Scaglione D."/>
            <person name="Reyes-Chin-Wo S."/>
            <person name="Acquadro A."/>
            <person name="Froenicke L."/>
            <person name="Portis E."/>
            <person name="Beitel C."/>
            <person name="Tirone M."/>
            <person name="Mauro R."/>
            <person name="Lo Monaco A."/>
            <person name="Mauromicale G."/>
            <person name="Faccioli P."/>
            <person name="Cattivelli L."/>
            <person name="Rieseberg L."/>
            <person name="Michelmore R."/>
            <person name="Lanteri S."/>
        </authorList>
    </citation>
    <scope>NUCLEOTIDE SEQUENCE [LARGE SCALE GENOMIC DNA]</scope>
    <source>
        <strain evidence="7">2C</strain>
    </source>
</reference>
<dbReference type="PANTHER" id="PTHR10996:SF268">
    <property type="entry name" value="GLYOXYLATE_HYDROXYPYRUVATE REDUCTASE HPR3"/>
    <property type="match status" value="1"/>
</dbReference>
<evidence type="ECO:0000259" key="5">
    <source>
        <dbReference type="Pfam" id="PF00389"/>
    </source>
</evidence>
<evidence type="ECO:0000256" key="3">
    <source>
        <dbReference type="ARBA" id="ARBA00023027"/>
    </source>
</evidence>
<name>A0A103XRB4_CYNCS</name>
<dbReference type="InterPro" id="IPR036291">
    <property type="entry name" value="NAD(P)-bd_dom_sf"/>
</dbReference>
<dbReference type="SUPFAM" id="SSF52283">
    <property type="entry name" value="Formate/glycerate dehydrogenase catalytic domain-like"/>
    <property type="match status" value="2"/>
</dbReference>
<feature type="domain" description="D-isomer specific 2-hydroxyacid dehydrogenase catalytic" evidence="5">
    <location>
        <begin position="172"/>
        <end position="441"/>
    </location>
</feature>
<dbReference type="GO" id="GO:0016618">
    <property type="term" value="F:hydroxypyruvate reductase [NAD(P)H] activity"/>
    <property type="evidence" value="ECO:0007669"/>
    <property type="project" value="TreeGrafter"/>
</dbReference>
<dbReference type="OMA" id="IPYYPFD"/>
<dbReference type="FunFam" id="3.40.50.720:FF:000213">
    <property type="entry name" value="Putative 2-hydroxyacid dehydrogenase"/>
    <property type="match status" value="1"/>
</dbReference>
<feature type="domain" description="D-isomer specific 2-hydroxyacid dehydrogenase catalytic" evidence="5">
    <location>
        <begin position="55"/>
        <end position="119"/>
    </location>
</feature>
<keyword evidence="3" id="KW-0520">NAD</keyword>
<keyword evidence="2 4" id="KW-0560">Oxidoreductase</keyword>
<dbReference type="Pfam" id="PF02826">
    <property type="entry name" value="2-Hacid_dh_C"/>
    <property type="match status" value="1"/>
</dbReference>
<dbReference type="GO" id="GO:0030267">
    <property type="term" value="F:glyoxylate reductase (NADPH) activity"/>
    <property type="evidence" value="ECO:0007669"/>
    <property type="project" value="TreeGrafter"/>
</dbReference>
<dbReference type="Proteomes" id="UP000243975">
    <property type="component" value="Unassembled WGS sequence"/>
</dbReference>
<dbReference type="EMBL" id="LEKV01004388">
    <property type="protein sequence ID" value="KVH95447.1"/>
    <property type="molecule type" value="Genomic_DNA"/>
</dbReference>